<keyword evidence="1" id="KW-0472">Membrane</keyword>
<dbReference type="STRING" id="354355.SAMN05660816_00606"/>
<name>A0A1V9EWS6_9BACT</name>
<protein>
    <submittedName>
        <fullName evidence="2">Uncharacterized protein</fullName>
    </submittedName>
</protein>
<dbReference type="Proteomes" id="UP000192610">
    <property type="component" value="Unassembled WGS sequence"/>
</dbReference>
<keyword evidence="3" id="KW-1185">Reference proteome</keyword>
<dbReference type="RefSeq" id="WP_081198911.1">
    <property type="nucleotide sequence ID" value="NZ_FOCZ01000001.1"/>
</dbReference>
<evidence type="ECO:0000313" key="2">
    <source>
        <dbReference type="EMBL" id="OQP50580.1"/>
    </source>
</evidence>
<dbReference type="EMBL" id="LVXG01000012">
    <property type="protein sequence ID" value="OQP50580.1"/>
    <property type="molecule type" value="Genomic_DNA"/>
</dbReference>
<keyword evidence="1" id="KW-0812">Transmembrane</keyword>
<feature type="transmembrane region" description="Helical" evidence="1">
    <location>
        <begin position="12"/>
        <end position="32"/>
    </location>
</feature>
<comment type="caution">
    <text evidence="2">The sequence shown here is derived from an EMBL/GenBank/DDBJ whole genome shotgun (WGS) entry which is preliminary data.</text>
</comment>
<accession>A0A1V9EWS6</accession>
<proteinExistence type="predicted"/>
<dbReference type="OrthoDB" id="671593at2"/>
<feature type="transmembrane region" description="Helical" evidence="1">
    <location>
        <begin position="47"/>
        <end position="67"/>
    </location>
</feature>
<feature type="transmembrane region" description="Helical" evidence="1">
    <location>
        <begin position="87"/>
        <end position="110"/>
    </location>
</feature>
<dbReference type="AlphaFoldDB" id="A0A1V9EWS6"/>
<gene>
    <name evidence="2" type="ORF">A4H97_01695</name>
</gene>
<organism evidence="2 3">
    <name type="scientific">Niastella yeongjuensis</name>
    <dbReference type="NCBI Taxonomy" id="354355"/>
    <lineage>
        <taxon>Bacteria</taxon>
        <taxon>Pseudomonadati</taxon>
        <taxon>Bacteroidota</taxon>
        <taxon>Chitinophagia</taxon>
        <taxon>Chitinophagales</taxon>
        <taxon>Chitinophagaceae</taxon>
        <taxon>Niastella</taxon>
    </lineage>
</organism>
<evidence type="ECO:0000256" key="1">
    <source>
        <dbReference type="SAM" id="Phobius"/>
    </source>
</evidence>
<evidence type="ECO:0000313" key="3">
    <source>
        <dbReference type="Proteomes" id="UP000192610"/>
    </source>
</evidence>
<sequence>MQQPNAFKVLRILHTALLIGMVIFNIVGIVLVQQNIVPASGEDFERIFQVVCILVSGTGLIAGFNLFKKKMIVARNSTGPGEQRMDLYRTACILWWAMIEGPGLLATIGYILTHNYAFFALGVFHLSCLFVFSPRKANIIVLLNLTPQEVARLEGGAAQK</sequence>
<reference evidence="3" key="1">
    <citation type="submission" date="2016-04" db="EMBL/GenBank/DDBJ databases">
        <authorList>
            <person name="Chen L."/>
            <person name="Zhuang W."/>
            <person name="Wang G."/>
        </authorList>
    </citation>
    <scope>NUCLEOTIDE SEQUENCE [LARGE SCALE GENOMIC DNA]</scope>
    <source>
        <strain evidence="3">17621</strain>
    </source>
</reference>
<keyword evidence="1" id="KW-1133">Transmembrane helix</keyword>
<feature type="transmembrane region" description="Helical" evidence="1">
    <location>
        <begin position="116"/>
        <end position="133"/>
    </location>
</feature>